<dbReference type="GO" id="GO:0030170">
    <property type="term" value="F:pyridoxal phosphate binding"/>
    <property type="evidence" value="ECO:0007669"/>
    <property type="project" value="InterPro"/>
</dbReference>
<evidence type="ECO:0000256" key="7">
    <source>
        <dbReference type="ARBA" id="ARBA00047481"/>
    </source>
</evidence>
<organism evidence="9 10">
    <name type="scientific">Serratia fonticola</name>
    <dbReference type="NCBI Taxonomy" id="47917"/>
    <lineage>
        <taxon>Bacteria</taxon>
        <taxon>Pseudomonadati</taxon>
        <taxon>Pseudomonadota</taxon>
        <taxon>Gammaproteobacteria</taxon>
        <taxon>Enterobacterales</taxon>
        <taxon>Yersiniaceae</taxon>
        <taxon>Serratia</taxon>
    </lineage>
</organism>
<evidence type="ECO:0000256" key="3">
    <source>
        <dbReference type="ARBA" id="ARBA00012748"/>
    </source>
</evidence>
<dbReference type="Pfam" id="PF00155">
    <property type="entry name" value="Aminotran_1_2"/>
    <property type="match status" value="1"/>
</dbReference>
<evidence type="ECO:0000259" key="8">
    <source>
        <dbReference type="Pfam" id="PF00155"/>
    </source>
</evidence>
<evidence type="ECO:0000256" key="4">
    <source>
        <dbReference type="ARBA" id="ARBA00022576"/>
    </source>
</evidence>
<dbReference type="GO" id="GO:0004400">
    <property type="term" value="F:histidinol-phosphate transaminase activity"/>
    <property type="evidence" value="ECO:0007669"/>
    <property type="project" value="UniProtKB-EC"/>
</dbReference>
<keyword evidence="6" id="KW-0663">Pyridoxal phosphate</keyword>
<keyword evidence="5" id="KW-0808">Transferase</keyword>
<dbReference type="EMBL" id="JAVIGA010000015">
    <property type="protein sequence ID" value="MDQ9127681.1"/>
    <property type="molecule type" value="Genomic_DNA"/>
</dbReference>
<dbReference type="InterPro" id="IPR004839">
    <property type="entry name" value="Aminotransferase_I/II_large"/>
</dbReference>
<keyword evidence="4 9" id="KW-0032">Aminotransferase</keyword>
<dbReference type="InterPro" id="IPR015422">
    <property type="entry name" value="PyrdxlP-dep_Trfase_small"/>
</dbReference>
<dbReference type="SUPFAM" id="SSF53383">
    <property type="entry name" value="PLP-dependent transferases"/>
    <property type="match status" value="1"/>
</dbReference>
<evidence type="ECO:0000256" key="6">
    <source>
        <dbReference type="ARBA" id="ARBA00022898"/>
    </source>
</evidence>
<evidence type="ECO:0000256" key="2">
    <source>
        <dbReference type="ARBA" id="ARBA00005011"/>
    </source>
</evidence>
<comment type="pathway">
    <text evidence="2">Amino-acid biosynthesis; L-histidine biosynthesis; L-histidine from 5-phospho-alpha-D-ribose 1-diphosphate: step 7/9.</text>
</comment>
<dbReference type="InterPro" id="IPR015421">
    <property type="entry name" value="PyrdxlP-dep_Trfase_major"/>
</dbReference>
<comment type="cofactor">
    <cofactor evidence="1">
        <name>pyridoxal 5'-phosphate</name>
        <dbReference type="ChEBI" id="CHEBI:597326"/>
    </cofactor>
</comment>
<sequence>MNEAQTAAFKATAGTVTLAGLSHPTLAETLPTSDTFAVPTADKPIRINFNENALGMSPKAQAAARDAVTKANRYAKEEIITLRHKLANQYQIPETGILLTAGSSEGIRAAIEAYATPDSQLVIPELTYGDGEHFAAIAGMKITKVPMLDGWQFDINGLKQAVEKYKGPSLVYLVNPQQSDFNDYSGRSDRTLD</sequence>
<gene>
    <name evidence="9" type="ORF">RDT67_14715</name>
</gene>
<dbReference type="Gene3D" id="3.90.1150.10">
    <property type="entry name" value="Aspartate Aminotransferase, domain 1"/>
    <property type="match status" value="1"/>
</dbReference>
<dbReference type="InterPro" id="IPR015424">
    <property type="entry name" value="PyrdxlP-dep_Trfase"/>
</dbReference>
<evidence type="ECO:0000256" key="5">
    <source>
        <dbReference type="ARBA" id="ARBA00022679"/>
    </source>
</evidence>
<evidence type="ECO:0000313" key="9">
    <source>
        <dbReference type="EMBL" id="MDQ9127681.1"/>
    </source>
</evidence>
<dbReference type="Proteomes" id="UP001224622">
    <property type="component" value="Unassembled WGS sequence"/>
</dbReference>
<protein>
    <recommendedName>
        <fullName evidence="3">histidinol-phosphate transaminase</fullName>
        <ecNumber evidence="3">2.6.1.9</ecNumber>
    </recommendedName>
</protein>
<dbReference type="PANTHER" id="PTHR42885">
    <property type="entry name" value="HISTIDINOL-PHOSPHATE AMINOTRANSFERASE-RELATED"/>
    <property type="match status" value="1"/>
</dbReference>
<reference evidence="9" key="1">
    <citation type="submission" date="2023-08" db="EMBL/GenBank/DDBJ databases">
        <title>The Comparative Genomic Analysis of Yersiniaceae from Polar Regions.</title>
        <authorList>
            <person name="Goncharov A."/>
            <person name="Aslanov B."/>
            <person name="Kolodzhieva V."/>
            <person name="Azarov D."/>
            <person name="Mochov A."/>
            <person name="Lebedeva E."/>
        </authorList>
    </citation>
    <scope>NUCLEOTIDE SEQUENCE</scope>
    <source>
        <strain evidence="9">Vf</strain>
    </source>
</reference>
<accession>A0AAJ1YDL7</accession>
<name>A0AAJ1YDL7_SERFO</name>
<dbReference type="RefSeq" id="WP_309047743.1">
    <property type="nucleotide sequence ID" value="NZ_JAVIGA010000015.1"/>
</dbReference>
<evidence type="ECO:0000256" key="1">
    <source>
        <dbReference type="ARBA" id="ARBA00001933"/>
    </source>
</evidence>
<dbReference type="Gene3D" id="3.40.640.10">
    <property type="entry name" value="Type I PLP-dependent aspartate aminotransferase-like (Major domain)"/>
    <property type="match status" value="1"/>
</dbReference>
<feature type="domain" description="Aminotransferase class I/classII large" evidence="8">
    <location>
        <begin position="47"/>
        <end position="177"/>
    </location>
</feature>
<comment type="catalytic activity">
    <reaction evidence="7">
        <text>L-histidinol phosphate + 2-oxoglutarate = 3-(imidazol-4-yl)-2-oxopropyl phosphate + L-glutamate</text>
        <dbReference type="Rhea" id="RHEA:23744"/>
        <dbReference type="ChEBI" id="CHEBI:16810"/>
        <dbReference type="ChEBI" id="CHEBI:29985"/>
        <dbReference type="ChEBI" id="CHEBI:57766"/>
        <dbReference type="ChEBI" id="CHEBI:57980"/>
        <dbReference type="EC" id="2.6.1.9"/>
    </reaction>
</comment>
<comment type="caution">
    <text evidence="9">The sequence shown here is derived from an EMBL/GenBank/DDBJ whole genome shotgun (WGS) entry which is preliminary data.</text>
</comment>
<dbReference type="EC" id="2.6.1.9" evidence="3"/>
<evidence type="ECO:0000313" key="10">
    <source>
        <dbReference type="Proteomes" id="UP001224622"/>
    </source>
</evidence>
<dbReference type="PANTHER" id="PTHR42885:SF2">
    <property type="entry name" value="HISTIDINOL-PHOSPHATE AMINOTRANSFERASE"/>
    <property type="match status" value="1"/>
</dbReference>
<dbReference type="AlphaFoldDB" id="A0AAJ1YDL7"/>
<proteinExistence type="predicted"/>